<proteinExistence type="predicted"/>
<organism evidence="1 2">
    <name type="scientific">Dreissena polymorpha</name>
    <name type="common">Zebra mussel</name>
    <name type="synonym">Mytilus polymorpha</name>
    <dbReference type="NCBI Taxonomy" id="45954"/>
    <lineage>
        <taxon>Eukaryota</taxon>
        <taxon>Metazoa</taxon>
        <taxon>Spiralia</taxon>
        <taxon>Lophotrochozoa</taxon>
        <taxon>Mollusca</taxon>
        <taxon>Bivalvia</taxon>
        <taxon>Autobranchia</taxon>
        <taxon>Heteroconchia</taxon>
        <taxon>Euheterodonta</taxon>
        <taxon>Imparidentia</taxon>
        <taxon>Neoheterodontei</taxon>
        <taxon>Myida</taxon>
        <taxon>Dreissenoidea</taxon>
        <taxon>Dreissenidae</taxon>
        <taxon>Dreissena</taxon>
    </lineage>
</organism>
<gene>
    <name evidence="1" type="ORF">DPMN_036768</name>
</gene>
<accession>A0A9D4MC40</accession>
<reference evidence="1" key="2">
    <citation type="submission" date="2020-11" db="EMBL/GenBank/DDBJ databases">
        <authorList>
            <person name="McCartney M.A."/>
            <person name="Auch B."/>
            <person name="Kono T."/>
            <person name="Mallez S."/>
            <person name="Becker A."/>
            <person name="Gohl D.M."/>
            <person name="Silverstein K.A.T."/>
            <person name="Koren S."/>
            <person name="Bechman K.B."/>
            <person name="Herman A."/>
            <person name="Abrahante J.E."/>
            <person name="Garbe J."/>
        </authorList>
    </citation>
    <scope>NUCLEOTIDE SEQUENCE</scope>
    <source>
        <strain evidence="1">Duluth1</strain>
        <tissue evidence="1">Whole animal</tissue>
    </source>
</reference>
<comment type="caution">
    <text evidence="1">The sequence shown here is derived from an EMBL/GenBank/DDBJ whole genome shotgun (WGS) entry which is preliminary data.</text>
</comment>
<keyword evidence="2" id="KW-1185">Reference proteome</keyword>
<name>A0A9D4MC40_DREPO</name>
<dbReference type="EMBL" id="JAIWYP010000002">
    <property type="protein sequence ID" value="KAH3873531.1"/>
    <property type="molecule type" value="Genomic_DNA"/>
</dbReference>
<protein>
    <submittedName>
        <fullName evidence="1">Uncharacterized protein</fullName>
    </submittedName>
</protein>
<dbReference type="AlphaFoldDB" id="A0A9D4MC40"/>
<sequence length="59" mass="6789">MLNDLTLCSYAGDHKAYHRPNQHLLHGYICKHMQQNLKSGTKIYRGRGLAENVPDLFGY</sequence>
<evidence type="ECO:0000313" key="2">
    <source>
        <dbReference type="Proteomes" id="UP000828390"/>
    </source>
</evidence>
<evidence type="ECO:0000313" key="1">
    <source>
        <dbReference type="EMBL" id="KAH3873531.1"/>
    </source>
</evidence>
<dbReference type="Proteomes" id="UP000828390">
    <property type="component" value="Unassembled WGS sequence"/>
</dbReference>
<reference evidence="1" key="1">
    <citation type="journal article" date="2019" name="bioRxiv">
        <title>The Genome of the Zebra Mussel, Dreissena polymorpha: A Resource for Invasive Species Research.</title>
        <authorList>
            <person name="McCartney M.A."/>
            <person name="Auch B."/>
            <person name="Kono T."/>
            <person name="Mallez S."/>
            <person name="Zhang Y."/>
            <person name="Obille A."/>
            <person name="Becker A."/>
            <person name="Abrahante J.E."/>
            <person name="Garbe J."/>
            <person name="Badalamenti J.P."/>
            <person name="Herman A."/>
            <person name="Mangelson H."/>
            <person name="Liachko I."/>
            <person name="Sullivan S."/>
            <person name="Sone E.D."/>
            <person name="Koren S."/>
            <person name="Silverstein K.A.T."/>
            <person name="Beckman K.B."/>
            <person name="Gohl D.M."/>
        </authorList>
    </citation>
    <scope>NUCLEOTIDE SEQUENCE</scope>
    <source>
        <strain evidence="1">Duluth1</strain>
        <tissue evidence="1">Whole animal</tissue>
    </source>
</reference>